<dbReference type="Gene3D" id="3.90.660.10">
    <property type="match status" value="1"/>
</dbReference>
<dbReference type="PANTHER" id="PTHR16128">
    <property type="entry name" value="FAD/NAD(P)-BINDING OXIDOREDUCTASE FAMILY PROTEIN"/>
    <property type="match status" value="1"/>
</dbReference>
<dbReference type="InterPro" id="IPR036188">
    <property type="entry name" value="FAD/NAD-bd_sf"/>
</dbReference>
<sequence>MEVAIVGAGAAGAGAAYALRGADADVTVFERSSDVSGRAATRRRNGCRYDYGANYVKGDDPRVSRLVTETLAAPALVDVETPVWTFDAAGAIEEGRDDDDHKWTYEAGIAGLGRRLLDRTDATVELETRVGGIERDGGGWTLADADGGNLGTYDALLLTPPAPLTAALLDGTAWDDGLREEVRDAVAAVDYRSVYSAVLHYGFELDRPWYALVNTDREHPVGWVSREEEKRGHVPDGESLLIAQMAPDWSAERLGDDPDAVTADAARLVADLLDDGRIADPDWTDGRGWRYALPNAGIEGDAHRRCEGHGLYVAGDWVVGEGRVHRALRCGLDAGARIAAR</sequence>
<keyword evidence="3" id="KW-1185">Reference proteome</keyword>
<dbReference type="SUPFAM" id="SSF51905">
    <property type="entry name" value="FAD/NAD(P)-binding domain"/>
    <property type="match status" value="1"/>
</dbReference>
<comment type="caution">
    <text evidence="2">The sequence shown here is derived from an EMBL/GenBank/DDBJ whole genome shotgun (WGS) entry which is preliminary data.</text>
</comment>
<dbReference type="Pfam" id="PF13450">
    <property type="entry name" value="NAD_binding_8"/>
    <property type="match status" value="1"/>
</dbReference>
<evidence type="ECO:0000313" key="2">
    <source>
        <dbReference type="EMBL" id="MFC7315252.1"/>
    </source>
</evidence>
<organism evidence="2 3">
    <name type="scientific">Halomarina halobia</name>
    <dbReference type="NCBI Taxonomy" id="3033386"/>
    <lineage>
        <taxon>Archaea</taxon>
        <taxon>Methanobacteriati</taxon>
        <taxon>Methanobacteriota</taxon>
        <taxon>Stenosarchaea group</taxon>
        <taxon>Halobacteria</taxon>
        <taxon>Halobacteriales</taxon>
        <taxon>Natronomonadaceae</taxon>
        <taxon>Halomarina</taxon>
    </lineage>
</organism>
<dbReference type="Gene3D" id="3.50.50.60">
    <property type="entry name" value="FAD/NAD(P)-binding domain"/>
    <property type="match status" value="1"/>
</dbReference>
<accession>A0ABD6A572</accession>
<gene>
    <name evidence="2" type="ORF">ACFQPE_00365</name>
</gene>
<dbReference type="InterPro" id="IPR002937">
    <property type="entry name" value="Amino_oxidase"/>
</dbReference>
<dbReference type="PANTHER" id="PTHR16128:SF5">
    <property type="entry name" value="FAD_NAD(P)-BINDING OXIDOREDUCTASE FAMILY PROTEIN"/>
    <property type="match status" value="1"/>
</dbReference>
<name>A0ABD6A572_9EURY</name>
<dbReference type="GeneID" id="79314211"/>
<proteinExistence type="predicted"/>
<feature type="domain" description="Amine oxidase" evidence="1">
    <location>
        <begin position="103"/>
        <end position="338"/>
    </location>
</feature>
<dbReference type="Proteomes" id="UP001596547">
    <property type="component" value="Unassembled WGS sequence"/>
</dbReference>
<reference evidence="2 3" key="1">
    <citation type="journal article" date="2019" name="Int. J. Syst. Evol. Microbiol.">
        <title>The Global Catalogue of Microorganisms (GCM) 10K type strain sequencing project: providing services to taxonomists for standard genome sequencing and annotation.</title>
        <authorList>
            <consortium name="The Broad Institute Genomics Platform"/>
            <consortium name="The Broad Institute Genome Sequencing Center for Infectious Disease"/>
            <person name="Wu L."/>
            <person name="Ma J."/>
        </authorList>
    </citation>
    <scope>NUCLEOTIDE SEQUENCE [LARGE SCALE GENOMIC DNA]</scope>
    <source>
        <strain evidence="2 3">PSR21</strain>
    </source>
</reference>
<dbReference type="EMBL" id="JBHTBF010000001">
    <property type="protein sequence ID" value="MFC7315252.1"/>
    <property type="molecule type" value="Genomic_DNA"/>
</dbReference>
<evidence type="ECO:0000259" key="1">
    <source>
        <dbReference type="Pfam" id="PF01593"/>
    </source>
</evidence>
<evidence type="ECO:0000313" key="3">
    <source>
        <dbReference type="Proteomes" id="UP001596547"/>
    </source>
</evidence>
<dbReference type="Pfam" id="PF01593">
    <property type="entry name" value="Amino_oxidase"/>
    <property type="match status" value="1"/>
</dbReference>
<dbReference type="RefSeq" id="WP_276304657.1">
    <property type="nucleotide sequence ID" value="NZ_CP119992.1"/>
</dbReference>
<dbReference type="AlphaFoldDB" id="A0ABD6A572"/>
<protein>
    <submittedName>
        <fullName evidence="2">NAD(P)/FAD-dependent oxidoreductase</fullName>
    </submittedName>
</protein>